<evidence type="ECO:0000256" key="1">
    <source>
        <dbReference type="ARBA" id="ARBA00022729"/>
    </source>
</evidence>
<dbReference type="Pfam" id="PF16656">
    <property type="entry name" value="Pur_ac_phosph_N"/>
    <property type="match status" value="1"/>
</dbReference>
<dbReference type="Gene3D" id="2.60.40.380">
    <property type="entry name" value="Purple acid phosphatase-like, N-terminal"/>
    <property type="match status" value="1"/>
</dbReference>
<dbReference type="InterPro" id="IPR029052">
    <property type="entry name" value="Metallo-depent_PP-like"/>
</dbReference>
<evidence type="ECO:0000256" key="2">
    <source>
        <dbReference type="SAM" id="MobiDB-lite"/>
    </source>
</evidence>
<dbReference type="SUPFAM" id="SSF56300">
    <property type="entry name" value="Metallo-dependent phosphatases"/>
    <property type="match status" value="1"/>
</dbReference>
<sequence length="466" mass="51144">MIRPSLLALALSACLGSASAAEPLPHSPGAPYAASGLADRIVLTPGADPAREMAVAFRTDSRQGVTELQLAPALDGPQLEKRATLLEGSSQPLDTENGAALYHQVRLGGLQPDSAYVYRVKGADGWSEWLQFRTAATGFKPFRFIYLGDTQNDILSIASRSVRQALQATANPALVVHAGDLTSQRDDLVHDDEWGEWNQAGGFHYAGIPQLVASGNHEYLDSTNPDGSESRTLGPHWPRQFALPGNGVKGLESTTYFSDYQGVRFIVLDGTAALDLNTLDQQTQWLEQRLKESRARWNIVVTHQPIYTCARPEDTEPLKAAWKPLFERYKVDLVLQGHDHCYSRLSNALGRGAARQARAAGKVQGPVYMVSVAGSKMYGLNDRARQQADRSAEETQLYQTVEVLASRLEVRSYTAKGTLYDAFDLSRDKQGHNRLVEPVKNLPAERFCNGEQGPDQLPCKSRSKSL</sequence>
<dbReference type="PANTHER" id="PTHR22953">
    <property type="entry name" value="ACID PHOSPHATASE RELATED"/>
    <property type="match status" value="1"/>
</dbReference>
<keyword evidence="7" id="KW-1185">Reference proteome</keyword>
<evidence type="ECO:0000313" key="6">
    <source>
        <dbReference type="EMBL" id="MEE1937791.1"/>
    </source>
</evidence>
<keyword evidence="6" id="KW-0378">Hydrolase</keyword>
<evidence type="ECO:0000313" key="7">
    <source>
        <dbReference type="Proteomes" id="UP001335100"/>
    </source>
</evidence>
<dbReference type="InterPro" id="IPR015914">
    <property type="entry name" value="PAPs_N"/>
</dbReference>
<name>A0ABU7I1V1_9PSED</name>
<gene>
    <name evidence="6" type="ORF">V0R50_31645</name>
</gene>
<organism evidence="6 7">
    <name type="scientific">Pseudomonas ulcerans</name>
    <dbReference type="NCBI Taxonomy" id="3115852"/>
    <lineage>
        <taxon>Bacteria</taxon>
        <taxon>Pseudomonadati</taxon>
        <taxon>Pseudomonadota</taxon>
        <taxon>Gammaproteobacteria</taxon>
        <taxon>Pseudomonadales</taxon>
        <taxon>Pseudomonadaceae</taxon>
        <taxon>Pseudomonas</taxon>
    </lineage>
</organism>
<evidence type="ECO:0000259" key="4">
    <source>
        <dbReference type="Pfam" id="PF00149"/>
    </source>
</evidence>
<dbReference type="Pfam" id="PF00149">
    <property type="entry name" value="Metallophos"/>
    <property type="match status" value="1"/>
</dbReference>
<protein>
    <submittedName>
        <fullName evidence="6">Metallophosphoesterase family protein</fullName>
        <ecNumber evidence="6">3.1.-.-</ecNumber>
    </submittedName>
</protein>
<dbReference type="PANTHER" id="PTHR22953:SF153">
    <property type="entry name" value="PURPLE ACID PHOSPHATASE"/>
    <property type="match status" value="1"/>
</dbReference>
<feature type="domain" description="Purple acid phosphatase N-terminal" evidence="5">
    <location>
        <begin position="39"/>
        <end position="134"/>
    </location>
</feature>
<evidence type="ECO:0000256" key="3">
    <source>
        <dbReference type="SAM" id="SignalP"/>
    </source>
</evidence>
<dbReference type="InterPro" id="IPR008963">
    <property type="entry name" value="Purple_acid_Pase-like_N"/>
</dbReference>
<dbReference type="Proteomes" id="UP001335100">
    <property type="component" value="Unassembled WGS sequence"/>
</dbReference>
<dbReference type="GO" id="GO:0016787">
    <property type="term" value="F:hydrolase activity"/>
    <property type="evidence" value="ECO:0007669"/>
    <property type="project" value="UniProtKB-KW"/>
</dbReference>
<keyword evidence="1 3" id="KW-0732">Signal</keyword>
<feature type="domain" description="Calcineurin-like phosphoesterase" evidence="4">
    <location>
        <begin position="143"/>
        <end position="342"/>
    </location>
</feature>
<feature type="region of interest" description="Disordered" evidence="2">
    <location>
        <begin position="446"/>
        <end position="466"/>
    </location>
</feature>
<accession>A0ABU7I1V1</accession>
<dbReference type="RefSeq" id="WP_330078424.1">
    <property type="nucleotide sequence ID" value="NZ_JAZDQJ010000091.1"/>
</dbReference>
<evidence type="ECO:0000259" key="5">
    <source>
        <dbReference type="Pfam" id="PF16656"/>
    </source>
</evidence>
<dbReference type="EC" id="3.1.-.-" evidence="6"/>
<comment type="caution">
    <text evidence="6">The sequence shown here is derived from an EMBL/GenBank/DDBJ whole genome shotgun (WGS) entry which is preliminary data.</text>
</comment>
<dbReference type="SUPFAM" id="SSF49363">
    <property type="entry name" value="Purple acid phosphatase, N-terminal domain"/>
    <property type="match status" value="1"/>
</dbReference>
<dbReference type="InterPro" id="IPR004843">
    <property type="entry name" value="Calcineurin-like_PHP"/>
</dbReference>
<feature type="chain" id="PRO_5046199230" evidence="3">
    <location>
        <begin position="21"/>
        <end position="466"/>
    </location>
</feature>
<feature type="signal peptide" evidence="3">
    <location>
        <begin position="1"/>
        <end position="20"/>
    </location>
</feature>
<proteinExistence type="predicted"/>
<dbReference type="EMBL" id="JAZDQJ010000091">
    <property type="protein sequence ID" value="MEE1937791.1"/>
    <property type="molecule type" value="Genomic_DNA"/>
</dbReference>
<dbReference type="Gene3D" id="3.60.21.10">
    <property type="match status" value="1"/>
</dbReference>
<dbReference type="InterPro" id="IPR039331">
    <property type="entry name" value="PAPs-like"/>
</dbReference>
<reference evidence="6 7" key="1">
    <citation type="submission" date="2024-01" db="EMBL/GenBank/DDBJ databases">
        <title>Unpublished Manusciprt.</title>
        <authorList>
            <person name="Duman M."/>
            <person name="Valdes E.G."/>
            <person name="Ajmi N."/>
            <person name="Altun S."/>
            <person name="Saticioglu I.B."/>
        </authorList>
    </citation>
    <scope>NUCLEOTIDE SEQUENCE [LARGE SCALE GENOMIC DNA]</scope>
    <source>
        <strain evidence="6 7">148P</strain>
    </source>
</reference>